<keyword evidence="9" id="KW-1185">Reference proteome</keyword>
<dbReference type="InterPro" id="IPR006146">
    <property type="entry name" value="5'-Nucleotdase_CS"/>
</dbReference>
<feature type="domain" description="5'-Nucleotidase C-terminal" evidence="7">
    <location>
        <begin position="362"/>
        <end position="510"/>
    </location>
</feature>
<dbReference type="SUPFAM" id="SSF56300">
    <property type="entry name" value="Metallo-dependent phosphatases"/>
    <property type="match status" value="1"/>
</dbReference>
<dbReference type="AlphaFoldDB" id="A6VQM6"/>
<evidence type="ECO:0000256" key="4">
    <source>
        <dbReference type="ARBA" id="ARBA00022741"/>
    </source>
</evidence>
<keyword evidence="2" id="KW-0479">Metal-binding</keyword>
<dbReference type="GO" id="GO:0009166">
    <property type="term" value="P:nucleotide catabolic process"/>
    <property type="evidence" value="ECO:0007669"/>
    <property type="project" value="InterPro"/>
</dbReference>
<reference evidence="9" key="1">
    <citation type="journal article" date="2010" name="BMC Genomics">
        <title>A genomic perspective on the potential of Actinobacillus succinogenes for industrial succinate production.</title>
        <authorList>
            <person name="McKinlay J.B."/>
            <person name="Laivenieks M."/>
            <person name="Schindler B.D."/>
            <person name="McKinlay A.A."/>
            <person name="Siddaramappa S."/>
            <person name="Challacombe J.F."/>
            <person name="Lowry S.R."/>
            <person name="Clum A."/>
            <person name="Lapidus A.L."/>
            <person name="Burkhart K.B."/>
            <person name="Harkins V."/>
            <person name="Vieille C."/>
        </authorList>
    </citation>
    <scope>NUCLEOTIDE SEQUENCE [LARGE SCALE GENOMIC DNA]</scope>
    <source>
        <strain evidence="9">ATCC 55618 / DSM 22257 / CCUG 43843 / 130Z</strain>
    </source>
</reference>
<keyword evidence="5" id="KW-0378">Hydrolase</keyword>
<evidence type="ECO:0000256" key="2">
    <source>
        <dbReference type="ARBA" id="ARBA00022723"/>
    </source>
</evidence>
<dbReference type="NCBIfam" id="NF007109">
    <property type="entry name" value="PRK09558.1"/>
    <property type="match status" value="1"/>
</dbReference>
<dbReference type="eggNOG" id="COG0737">
    <property type="taxonomic scope" value="Bacteria"/>
</dbReference>
<dbReference type="PRINTS" id="PR01607">
    <property type="entry name" value="APYRASEFAMLY"/>
</dbReference>
<sequence>MAMKNSLILTALSCALCSAAVMAYEQDKTYQFTVLHTNDLHGHFWQNDKGEFGLAAQKTLVDRIKKEVEEKGGAVIVLNAGDVNTGIPESDLQDARPDLEGMNAIGYEAMTLGNHEFDYPLQLLDMQEKWAKFPFLGANVYNAKTGTPLVKPYILLDKAGLKVAVVGLTTEDTAKLGNPQYMNLVRFDDPTATAKKVLAELDKNEKPDVRIALTHMGYYYDGQFGSNAPGDVSMARKLDKSAFDMIIGGHSHDTVCIDDKGVWIKDYQPGQPCQPDYQNGTWIMQAGEWGKFLGRADFEFKNGETKLVNYQLIPVNLKEKIKTEDGKTEYRYYTEEIPQDPAVLALLKTYQDKGDKLLNVKVGKTKGKLEGDRAVVRFKQTNLGRLAAEVQRQKTGADVGIVNSGVVRDSIADGDVSYRDILKVLPFGNAVSYVDFSGKELQDYLNVVALKEVDSGGYPQFSGDISMVTDFTSKKVHDIKIKGELLDFTKTYRLSVPNYSAAGGDGYPVITSHPTYVDTGFIDADVMKEYFQKNSPVDATKFEPKGEIIYR</sequence>
<accession>A6VQM6</accession>
<evidence type="ECO:0000256" key="1">
    <source>
        <dbReference type="ARBA" id="ARBA00006654"/>
    </source>
</evidence>
<evidence type="ECO:0000256" key="5">
    <source>
        <dbReference type="RuleBase" id="RU362119"/>
    </source>
</evidence>
<dbReference type="Gene3D" id="3.60.21.10">
    <property type="match status" value="1"/>
</dbReference>
<comment type="similarity">
    <text evidence="1 5">Belongs to the 5'-nucleotidase family.</text>
</comment>
<feature type="signal peptide" evidence="5">
    <location>
        <begin position="1"/>
        <end position="23"/>
    </location>
</feature>
<dbReference type="GO" id="GO:0008253">
    <property type="term" value="F:5'-nucleotidase activity"/>
    <property type="evidence" value="ECO:0007669"/>
    <property type="project" value="TreeGrafter"/>
</dbReference>
<dbReference type="InterPro" id="IPR029052">
    <property type="entry name" value="Metallo-depent_PP-like"/>
</dbReference>
<dbReference type="PANTHER" id="PTHR11575:SF46">
    <property type="entry name" value="PROTEIN USHA"/>
    <property type="match status" value="1"/>
</dbReference>
<dbReference type="HOGENOM" id="CLU_005854_7_0_6"/>
<dbReference type="GO" id="GO:0046872">
    <property type="term" value="F:metal ion binding"/>
    <property type="evidence" value="ECO:0007669"/>
    <property type="project" value="UniProtKB-KW"/>
</dbReference>
<evidence type="ECO:0000259" key="6">
    <source>
        <dbReference type="Pfam" id="PF00149"/>
    </source>
</evidence>
<dbReference type="Proteomes" id="UP000001114">
    <property type="component" value="Chromosome"/>
</dbReference>
<dbReference type="InterPro" id="IPR006179">
    <property type="entry name" value="5_nucleotidase/apyrase"/>
</dbReference>
<gene>
    <name evidence="8" type="ordered locus">Asuc_1925</name>
</gene>
<protein>
    <submittedName>
        <fullName evidence="8">5'-Nucleotidase domain protein</fullName>
    </submittedName>
</protein>
<dbReference type="InterPro" id="IPR036907">
    <property type="entry name" value="5'-Nucleotdase_C_sf"/>
</dbReference>
<dbReference type="PROSITE" id="PS00786">
    <property type="entry name" value="5_NUCLEOTIDASE_2"/>
    <property type="match status" value="1"/>
</dbReference>
<dbReference type="GO" id="GO:0008768">
    <property type="term" value="F:UDP-sugar diphosphatase activity"/>
    <property type="evidence" value="ECO:0007669"/>
    <property type="project" value="TreeGrafter"/>
</dbReference>
<evidence type="ECO:0000256" key="3">
    <source>
        <dbReference type="ARBA" id="ARBA00022729"/>
    </source>
</evidence>
<dbReference type="GO" id="GO:0030288">
    <property type="term" value="C:outer membrane-bounded periplasmic space"/>
    <property type="evidence" value="ECO:0007669"/>
    <property type="project" value="TreeGrafter"/>
</dbReference>
<keyword evidence="4 5" id="KW-0547">Nucleotide-binding</keyword>
<name>A6VQM6_ACTSZ</name>
<evidence type="ECO:0000313" key="9">
    <source>
        <dbReference type="Proteomes" id="UP000001114"/>
    </source>
</evidence>
<dbReference type="InterPro" id="IPR008334">
    <property type="entry name" value="5'-Nucleotdase_C"/>
</dbReference>
<dbReference type="Gene3D" id="3.90.780.10">
    <property type="entry name" value="5'-Nucleotidase, C-terminal domain"/>
    <property type="match status" value="1"/>
</dbReference>
<dbReference type="SUPFAM" id="SSF55816">
    <property type="entry name" value="5'-nucleotidase (syn. UDP-sugar hydrolase), C-terminal domain"/>
    <property type="match status" value="1"/>
</dbReference>
<dbReference type="OrthoDB" id="9803927at2"/>
<dbReference type="RefSeq" id="WP_012073650.1">
    <property type="nucleotide sequence ID" value="NC_009655.1"/>
</dbReference>
<organism evidence="8 9">
    <name type="scientific">Actinobacillus succinogenes (strain ATCC 55618 / DSM 22257 / CCUG 43843 / 130Z)</name>
    <dbReference type="NCBI Taxonomy" id="339671"/>
    <lineage>
        <taxon>Bacteria</taxon>
        <taxon>Pseudomonadati</taxon>
        <taxon>Pseudomonadota</taxon>
        <taxon>Gammaproteobacteria</taxon>
        <taxon>Pasteurellales</taxon>
        <taxon>Pasteurellaceae</taxon>
        <taxon>Actinobacillus</taxon>
    </lineage>
</organism>
<dbReference type="KEGG" id="asu:Asuc_1925"/>
<evidence type="ECO:0000259" key="7">
    <source>
        <dbReference type="Pfam" id="PF02872"/>
    </source>
</evidence>
<dbReference type="Pfam" id="PF02872">
    <property type="entry name" value="5_nucleotid_C"/>
    <property type="match status" value="1"/>
</dbReference>
<dbReference type="GO" id="GO:0000166">
    <property type="term" value="F:nucleotide binding"/>
    <property type="evidence" value="ECO:0007669"/>
    <property type="project" value="UniProtKB-KW"/>
</dbReference>
<feature type="chain" id="PRO_5005121748" evidence="5">
    <location>
        <begin position="24"/>
        <end position="551"/>
    </location>
</feature>
<dbReference type="PANTHER" id="PTHR11575">
    <property type="entry name" value="5'-NUCLEOTIDASE-RELATED"/>
    <property type="match status" value="1"/>
</dbReference>
<dbReference type="STRING" id="339671.Asuc_1925"/>
<evidence type="ECO:0000313" key="8">
    <source>
        <dbReference type="EMBL" id="ABR75273.1"/>
    </source>
</evidence>
<dbReference type="InterPro" id="IPR004843">
    <property type="entry name" value="Calcineurin-like_PHP"/>
</dbReference>
<keyword evidence="3 5" id="KW-0732">Signal</keyword>
<dbReference type="EMBL" id="CP000746">
    <property type="protein sequence ID" value="ABR75273.1"/>
    <property type="molecule type" value="Genomic_DNA"/>
</dbReference>
<feature type="domain" description="Calcineurin-like phosphoesterase" evidence="6">
    <location>
        <begin position="33"/>
        <end position="252"/>
    </location>
</feature>
<dbReference type="Pfam" id="PF00149">
    <property type="entry name" value="Metallophos"/>
    <property type="match status" value="1"/>
</dbReference>
<proteinExistence type="inferred from homology"/>